<reference evidence="3 4" key="1">
    <citation type="submission" date="2020-04" db="EMBL/GenBank/DDBJ databases">
        <title>Ramlibacter sp. G-1-2-2 isolated from soil.</title>
        <authorList>
            <person name="Dahal R.H."/>
        </authorList>
    </citation>
    <scope>NUCLEOTIDE SEQUENCE [LARGE SCALE GENOMIC DNA]</scope>
    <source>
        <strain evidence="3 4">G-1-2-2</strain>
    </source>
</reference>
<dbReference type="PANTHER" id="PTHR42928">
    <property type="entry name" value="TRICARBOXYLATE-BINDING PROTEIN"/>
    <property type="match status" value="1"/>
</dbReference>
<proteinExistence type="inferred from homology"/>
<dbReference type="RefSeq" id="WP_169419796.1">
    <property type="nucleotide sequence ID" value="NZ_JABBFX010000001.1"/>
</dbReference>
<feature type="chain" id="PRO_5032834780" evidence="2">
    <location>
        <begin position="21"/>
        <end position="329"/>
    </location>
</feature>
<organism evidence="3 4">
    <name type="scientific">Ramlibacter agri</name>
    <dbReference type="NCBI Taxonomy" id="2728837"/>
    <lineage>
        <taxon>Bacteria</taxon>
        <taxon>Pseudomonadati</taxon>
        <taxon>Pseudomonadota</taxon>
        <taxon>Betaproteobacteria</taxon>
        <taxon>Burkholderiales</taxon>
        <taxon>Comamonadaceae</taxon>
        <taxon>Ramlibacter</taxon>
    </lineage>
</organism>
<keyword evidence="4" id="KW-1185">Reference proteome</keyword>
<dbReference type="InterPro" id="IPR006311">
    <property type="entry name" value="TAT_signal"/>
</dbReference>
<gene>
    <name evidence="3" type="ORF">HHL11_18380</name>
</gene>
<accession>A0A848H749</accession>
<name>A0A848H749_9BURK</name>
<evidence type="ECO:0000256" key="1">
    <source>
        <dbReference type="ARBA" id="ARBA00006987"/>
    </source>
</evidence>
<dbReference type="PANTHER" id="PTHR42928:SF5">
    <property type="entry name" value="BLR1237 PROTEIN"/>
    <property type="match status" value="1"/>
</dbReference>
<dbReference type="CDD" id="cd13578">
    <property type="entry name" value="PBP2_Bug27"/>
    <property type="match status" value="1"/>
</dbReference>
<dbReference type="InterPro" id="IPR005064">
    <property type="entry name" value="BUG"/>
</dbReference>
<evidence type="ECO:0000313" key="3">
    <source>
        <dbReference type="EMBL" id="NML45722.1"/>
    </source>
</evidence>
<dbReference type="PROSITE" id="PS51318">
    <property type="entry name" value="TAT"/>
    <property type="match status" value="1"/>
</dbReference>
<dbReference type="Gene3D" id="3.40.190.10">
    <property type="entry name" value="Periplasmic binding protein-like II"/>
    <property type="match status" value="1"/>
</dbReference>
<dbReference type="Proteomes" id="UP000541185">
    <property type="component" value="Unassembled WGS sequence"/>
</dbReference>
<dbReference type="AlphaFoldDB" id="A0A848H749"/>
<sequence length="329" mass="35169">MNPQITRRRALALSSGTALAALLPALARAQAPNWPTRPVKMIVPFSAGSGTDLLARVLADQMTKSTGQGFIVDNKQGADGIIGTDLIVKAAPDGYTLGVIPSSPIVMNPALYKSMPFDPAKDLIPVANIASVGCVLGVQPDLPIRNVQDLVAYAKANPGKLNYAAGSTFTHLAGEMFKHISGTDMVAVPYKGTAPQVTAMLGKEVQVIFDPFLGVQHFKAGKFRALAVTGSRRSSVFPELPTLAEAGLPGYEVQTWIGVFAPVGTPKPIVDQLYRETNRIFALPESKQKLAELSYDALPDTPEQFQQRIAADTARWAKTVKDSNFAVNK</sequence>
<dbReference type="InterPro" id="IPR042100">
    <property type="entry name" value="Bug_dom1"/>
</dbReference>
<dbReference type="Gene3D" id="3.40.190.150">
    <property type="entry name" value="Bordetella uptake gene, domain 1"/>
    <property type="match status" value="1"/>
</dbReference>
<comment type="similarity">
    <text evidence="1">Belongs to the UPF0065 (bug) family.</text>
</comment>
<comment type="caution">
    <text evidence="3">The sequence shown here is derived from an EMBL/GenBank/DDBJ whole genome shotgun (WGS) entry which is preliminary data.</text>
</comment>
<dbReference type="Pfam" id="PF03401">
    <property type="entry name" value="TctC"/>
    <property type="match status" value="1"/>
</dbReference>
<protein>
    <submittedName>
        <fullName evidence="3">Tripartite tricarboxylate transporter substrate binding protein</fullName>
    </submittedName>
</protein>
<evidence type="ECO:0000256" key="2">
    <source>
        <dbReference type="SAM" id="SignalP"/>
    </source>
</evidence>
<dbReference type="PIRSF" id="PIRSF017082">
    <property type="entry name" value="YflP"/>
    <property type="match status" value="1"/>
</dbReference>
<feature type="signal peptide" evidence="2">
    <location>
        <begin position="1"/>
        <end position="20"/>
    </location>
</feature>
<keyword evidence="2" id="KW-0732">Signal</keyword>
<evidence type="ECO:0000313" key="4">
    <source>
        <dbReference type="Proteomes" id="UP000541185"/>
    </source>
</evidence>
<dbReference type="EMBL" id="JABBFX010000001">
    <property type="protein sequence ID" value="NML45722.1"/>
    <property type="molecule type" value="Genomic_DNA"/>
</dbReference>